<dbReference type="AlphaFoldDB" id="A0A4S4DEK4"/>
<feature type="domain" description="ABC transporter" evidence="3">
    <location>
        <begin position="82"/>
        <end position="127"/>
    </location>
</feature>
<dbReference type="Gene3D" id="3.40.50.1820">
    <property type="entry name" value="alpha/beta hydrolase"/>
    <property type="match status" value="1"/>
</dbReference>
<dbReference type="Pfam" id="PF00005">
    <property type="entry name" value="ABC_tran"/>
    <property type="match status" value="1"/>
</dbReference>
<reference evidence="4 5" key="1">
    <citation type="journal article" date="2018" name="Proc. Natl. Acad. Sci. U.S.A.">
        <title>Draft genome sequence of Camellia sinensis var. sinensis provides insights into the evolution of the tea genome and tea quality.</title>
        <authorList>
            <person name="Wei C."/>
            <person name="Yang H."/>
            <person name="Wang S."/>
            <person name="Zhao J."/>
            <person name="Liu C."/>
            <person name="Gao L."/>
            <person name="Xia E."/>
            <person name="Lu Y."/>
            <person name="Tai Y."/>
            <person name="She G."/>
            <person name="Sun J."/>
            <person name="Cao H."/>
            <person name="Tong W."/>
            <person name="Gao Q."/>
            <person name="Li Y."/>
            <person name="Deng W."/>
            <person name="Jiang X."/>
            <person name="Wang W."/>
            <person name="Chen Q."/>
            <person name="Zhang S."/>
            <person name="Li H."/>
            <person name="Wu J."/>
            <person name="Wang P."/>
            <person name="Li P."/>
            <person name="Shi C."/>
            <person name="Zheng F."/>
            <person name="Jian J."/>
            <person name="Huang B."/>
            <person name="Shan D."/>
            <person name="Shi M."/>
            <person name="Fang C."/>
            <person name="Yue Y."/>
            <person name="Li F."/>
            <person name="Li D."/>
            <person name="Wei S."/>
            <person name="Han B."/>
            <person name="Jiang C."/>
            <person name="Yin Y."/>
            <person name="Xia T."/>
            <person name="Zhang Z."/>
            <person name="Bennetzen J.L."/>
            <person name="Zhao S."/>
            <person name="Wan X."/>
        </authorList>
    </citation>
    <scope>NUCLEOTIDE SEQUENCE [LARGE SCALE GENOMIC DNA]</scope>
    <source>
        <strain evidence="5">cv. Shuchazao</strain>
        <tissue evidence="4">Leaf</tissue>
    </source>
</reference>
<dbReference type="InterPro" id="IPR027417">
    <property type="entry name" value="P-loop_NTPase"/>
</dbReference>
<dbReference type="SUPFAM" id="SSF52540">
    <property type="entry name" value="P-loop containing nucleoside triphosphate hydrolases"/>
    <property type="match status" value="1"/>
</dbReference>
<keyword evidence="2" id="KW-0067">ATP-binding</keyword>
<dbReference type="PANTHER" id="PTHR24223">
    <property type="entry name" value="ATP-BINDING CASSETTE SUB-FAMILY C"/>
    <property type="match status" value="1"/>
</dbReference>
<keyword evidence="1" id="KW-0547">Nucleotide-binding</keyword>
<evidence type="ECO:0000256" key="2">
    <source>
        <dbReference type="ARBA" id="ARBA00022840"/>
    </source>
</evidence>
<organism evidence="4 5">
    <name type="scientific">Camellia sinensis var. sinensis</name>
    <name type="common">China tea</name>
    <dbReference type="NCBI Taxonomy" id="542762"/>
    <lineage>
        <taxon>Eukaryota</taxon>
        <taxon>Viridiplantae</taxon>
        <taxon>Streptophyta</taxon>
        <taxon>Embryophyta</taxon>
        <taxon>Tracheophyta</taxon>
        <taxon>Spermatophyta</taxon>
        <taxon>Magnoliopsida</taxon>
        <taxon>eudicotyledons</taxon>
        <taxon>Gunneridae</taxon>
        <taxon>Pentapetalae</taxon>
        <taxon>asterids</taxon>
        <taxon>Ericales</taxon>
        <taxon>Theaceae</taxon>
        <taxon>Camellia</taxon>
    </lineage>
</organism>
<dbReference type="InterPro" id="IPR003439">
    <property type="entry name" value="ABC_transporter-like_ATP-bd"/>
</dbReference>
<evidence type="ECO:0000256" key="1">
    <source>
        <dbReference type="ARBA" id="ARBA00022741"/>
    </source>
</evidence>
<evidence type="ECO:0000313" key="5">
    <source>
        <dbReference type="Proteomes" id="UP000306102"/>
    </source>
</evidence>
<sequence>MSVEPFNRLVKLAARAFYDDITTKGENQPKTGRSDNRGIAVVVLDALTRTCVYCSGRYVNTGFPYHFLRITIRYAEHLPSVLKHITWTFSGRKEVGVVGRTGRGKSTLIQAIFRIVEPREGPISTSHILLSEYCSSGSRFPLTVPSNIVGSCAILQRLSAPKNFKNSHLRCLEIRHIAAAKSRFSSSVRDRAEDYARKLEGWGKKVEYVEFEGKQHGFFTVDPNSPDSDQLMLIIKRFIIEN</sequence>
<accession>A0A4S4DEK4</accession>
<dbReference type="GO" id="GO:0005524">
    <property type="term" value="F:ATP binding"/>
    <property type="evidence" value="ECO:0007669"/>
    <property type="project" value="UniProtKB-KW"/>
</dbReference>
<dbReference type="SUPFAM" id="SSF53474">
    <property type="entry name" value="alpha/beta-Hydrolases"/>
    <property type="match status" value="1"/>
</dbReference>
<dbReference type="InterPro" id="IPR050173">
    <property type="entry name" value="ABC_transporter_C-like"/>
</dbReference>
<dbReference type="GO" id="GO:0016020">
    <property type="term" value="C:membrane"/>
    <property type="evidence" value="ECO:0007669"/>
    <property type="project" value="TreeGrafter"/>
</dbReference>
<name>A0A4S4DEK4_CAMSN</name>
<keyword evidence="5" id="KW-1185">Reference proteome</keyword>
<dbReference type="GO" id="GO:0016887">
    <property type="term" value="F:ATP hydrolysis activity"/>
    <property type="evidence" value="ECO:0007669"/>
    <property type="project" value="InterPro"/>
</dbReference>
<protein>
    <recommendedName>
        <fullName evidence="3">ABC transporter domain-containing protein</fullName>
    </recommendedName>
</protein>
<proteinExistence type="predicted"/>
<dbReference type="EMBL" id="SDRB02011500">
    <property type="protein sequence ID" value="THG01120.1"/>
    <property type="molecule type" value="Genomic_DNA"/>
</dbReference>
<dbReference type="GO" id="GO:0042626">
    <property type="term" value="F:ATPase-coupled transmembrane transporter activity"/>
    <property type="evidence" value="ECO:0007669"/>
    <property type="project" value="TreeGrafter"/>
</dbReference>
<evidence type="ECO:0000313" key="4">
    <source>
        <dbReference type="EMBL" id="THG01120.1"/>
    </source>
</evidence>
<dbReference type="Gene3D" id="3.40.50.300">
    <property type="entry name" value="P-loop containing nucleotide triphosphate hydrolases"/>
    <property type="match status" value="1"/>
</dbReference>
<dbReference type="InterPro" id="IPR029058">
    <property type="entry name" value="AB_hydrolase_fold"/>
</dbReference>
<evidence type="ECO:0000259" key="3">
    <source>
        <dbReference type="Pfam" id="PF00005"/>
    </source>
</evidence>
<dbReference type="STRING" id="542762.A0A4S4DEK4"/>
<gene>
    <name evidence="4" type="ORF">TEA_025896</name>
</gene>
<dbReference type="Proteomes" id="UP000306102">
    <property type="component" value="Unassembled WGS sequence"/>
</dbReference>
<dbReference type="PANTHER" id="PTHR24223:SF165">
    <property type="entry name" value="ABC TRANSPORTER C FAMILY MEMBER 15-RELATED"/>
    <property type="match status" value="1"/>
</dbReference>
<comment type="caution">
    <text evidence="4">The sequence shown here is derived from an EMBL/GenBank/DDBJ whole genome shotgun (WGS) entry which is preliminary data.</text>
</comment>